<sequence length="209" mass="22644">MNSRLVVMTALLAISLNSWCQATSYRPFRVDANVEIALPCWELLDASHLVIWITPGEDVVGPNDTDYGGKYSIGDSGSLVVNNTVKSDNGVYKCISKSPEGPYVTTKTELEVLDVSYVPEVDDWEKNLTRGLIAAASTAVFFIAACGFSSFNWNERHPKRRSSSPSIRRPSHPSSATSATSSDPSSLQELKGLDNPALSIDSNEIDSGL</sequence>
<dbReference type="InterPro" id="IPR007110">
    <property type="entry name" value="Ig-like_dom"/>
</dbReference>
<dbReference type="Gene3D" id="2.60.40.10">
    <property type="entry name" value="Immunoglobulins"/>
    <property type="match status" value="1"/>
</dbReference>
<name>E9H1Q0_DAPPU</name>
<feature type="chain" id="PRO_5003237655" description="Ig-like domain-containing protein" evidence="3">
    <location>
        <begin position="23"/>
        <end position="209"/>
    </location>
</feature>
<dbReference type="SUPFAM" id="SSF48726">
    <property type="entry name" value="Immunoglobulin"/>
    <property type="match status" value="1"/>
</dbReference>
<feature type="signal peptide" evidence="3">
    <location>
        <begin position="1"/>
        <end position="22"/>
    </location>
</feature>
<dbReference type="InterPro" id="IPR013783">
    <property type="entry name" value="Ig-like_fold"/>
</dbReference>
<keyword evidence="6" id="KW-1185">Reference proteome</keyword>
<evidence type="ECO:0000256" key="3">
    <source>
        <dbReference type="SAM" id="SignalP"/>
    </source>
</evidence>
<keyword evidence="2" id="KW-1133">Transmembrane helix</keyword>
<dbReference type="HOGENOM" id="CLU_1316614_0_0_1"/>
<keyword evidence="2" id="KW-0812">Transmembrane</keyword>
<evidence type="ECO:0000256" key="1">
    <source>
        <dbReference type="SAM" id="MobiDB-lite"/>
    </source>
</evidence>
<keyword evidence="2" id="KW-0472">Membrane</keyword>
<evidence type="ECO:0000259" key="4">
    <source>
        <dbReference type="PROSITE" id="PS50835"/>
    </source>
</evidence>
<feature type="transmembrane region" description="Helical" evidence="2">
    <location>
        <begin position="132"/>
        <end position="153"/>
    </location>
</feature>
<feature type="compositionally biased region" description="Low complexity" evidence="1">
    <location>
        <begin position="163"/>
        <end position="186"/>
    </location>
</feature>
<evidence type="ECO:0000313" key="5">
    <source>
        <dbReference type="EMBL" id="EFX74332.1"/>
    </source>
</evidence>
<protein>
    <recommendedName>
        <fullName evidence="4">Ig-like domain-containing protein</fullName>
    </recommendedName>
</protein>
<reference evidence="5 6" key="1">
    <citation type="journal article" date="2011" name="Science">
        <title>The ecoresponsive genome of Daphnia pulex.</title>
        <authorList>
            <person name="Colbourne J.K."/>
            <person name="Pfrender M.E."/>
            <person name="Gilbert D."/>
            <person name="Thomas W.K."/>
            <person name="Tucker A."/>
            <person name="Oakley T.H."/>
            <person name="Tokishita S."/>
            <person name="Aerts A."/>
            <person name="Arnold G.J."/>
            <person name="Basu M.K."/>
            <person name="Bauer D.J."/>
            <person name="Caceres C.E."/>
            <person name="Carmel L."/>
            <person name="Casola C."/>
            <person name="Choi J.H."/>
            <person name="Detter J.C."/>
            <person name="Dong Q."/>
            <person name="Dusheyko S."/>
            <person name="Eads B.D."/>
            <person name="Frohlich T."/>
            <person name="Geiler-Samerotte K.A."/>
            <person name="Gerlach D."/>
            <person name="Hatcher P."/>
            <person name="Jogdeo S."/>
            <person name="Krijgsveld J."/>
            <person name="Kriventseva E.V."/>
            <person name="Kultz D."/>
            <person name="Laforsch C."/>
            <person name="Lindquist E."/>
            <person name="Lopez J."/>
            <person name="Manak J.R."/>
            <person name="Muller J."/>
            <person name="Pangilinan J."/>
            <person name="Patwardhan R.P."/>
            <person name="Pitluck S."/>
            <person name="Pritham E.J."/>
            <person name="Rechtsteiner A."/>
            <person name="Rho M."/>
            <person name="Rogozin I.B."/>
            <person name="Sakarya O."/>
            <person name="Salamov A."/>
            <person name="Schaack S."/>
            <person name="Shapiro H."/>
            <person name="Shiga Y."/>
            <person name="Skalitzky C."/>
            <person name="Smith Z."/>
            <person name="Souvorov A."/>
            <person name="Sung W."/>
            <person name="Tang Z."/>
            <person name="Tsuchiya D."/>
            <person name="Tu H."/>
            <person name="Vos H."/>
            <person name="Wang M."/>
            <person name="Wolf Y.I."/>
            <person name="Yamagata H."/>
            <person name="Yamada T."/>
            <person name="Ye Y."/>
            <person name="Shaw J.R."/>
            <person name="Andrews J."/>
            <person name="Crease T.J."/>
            <person name="Tang H."/>
            <person name="Lucas S.M."/>
            <person name="Robertson H.M."/>
            <person name="Bork P."/>
            <person name="Koonin E.V."/>
            <person name="Zdobnov E.M."/>
            <person name="Grigoriev I.V."/>
            <person name="Lynch M."/>
            <person name="Boore J.L."/>
        </authorList>
    </citation>
    <scope>NUCLEOTIDE SEQUENCE [LARGE SCALE GENOMIC DNA]</scope>
</reference>
<proteinExistence type="predicted"/>
<dbReference type="InterPro" id="IPR036179">
    <property type="entry name" value="Ig-like_dom_sf"/>
</dbReference>
<dbReference type="AlphaFoldDB" id="E9H1Q0"/>
<gene>
    <name evidence="5" type="ORF">DAPPUDRAFT_307321</name>
</gene>
<accession>E9H1Q0</accession>
<dbReference type="PROSITE" id="PS50835">
    <property type="entry name" value="IG_LIKE"/>
    <property type="match status" value="1"/>
</dbReference>
<dbReference type="KEGG" id="dpx:DAPPUDRAFT_307321"/>
<organism evidence="5 6">
    <name type="scientific">Daphnia pulex</name>
    <name type="common">Water flea</name>
    <dbReference type="NCBI Taxonomy" id="6669"/>
    <lineage>
        <taxon>Eukaryota</taxon>
        <taxon>Metazoa</taxon>
        <taxon>Ecdysozoa</taxon>
        <taxon>Arthropoda</taxon>
        <taxon>Crustacea</taxon>
        <taxon>Branchiopoda</taxon>
        <taxon>Diplostraca</taxon>
        <taxon>Cladocera</taxon>
        <taxon>Anomopoda</taxon>
        <taxon>Daphniidae</taxon>
        <taxon>Daphnia</taxon>
    </lineage>
</organism>
<keyword evidence="3" id="KW-0732">Signal</keyword>
<feature type="region of interest" description="Disordered" evidence="1">
    <location>
        <begin position="155"/>
        <end position="209"/>
    </location>
</feature>
<dbReference type="EMBL" id="GL732584">
    <property type="protein sequence ID" value="EFX74332.1"/>
    <property type="molecule type" value="Genomic_DNA"/>
</dbReference>
<evidence type="ECO:0000256" key="2">
    <source>
        <dbReference type="SAM" id="Phobius"/>
    </source>
</evidence>
<dbReference type="InParanoid" id="E9H1Q0"/>
<dbReference type="OrthoDB" id="6357982at2759"/>
<feature type="domain" description="Ig-like" evidence="4">
    <location>
        <begin position="20"/>
        <end position="111"/>
    </location>
</feature>
<dbReference type="Proteomes" id="UP000000305">
    <property type="component" value="Unassembled WGS sequence"/>
</dbReference>
<evidence type="ECO:0000313" key="6">
    <source>
        <dbReference type="Proteomes" id="UP000000305"/>
    </source>
</evidence>